<feature type="domain" description="NtA" evidence="3">
    <location>
        <begin position="22"/>
        <end position="143"/>
    </location>
</feature>
<proteinExistence type="predicted"/>
<evidence type="ECO:0000256" key="1">
    <source>
        <dbReference type="PROSITE-ProRule" id="PRU00443"/>
    </source>
</evidence>
<evidence type="ECO:0000259" key="3">
    <source>
        <dbReference type="PROSITE" id="PS51121"/>
    </source>
</evidence>
<evidence type="ECO:0000313" key="5">
    <source>
        <dbReference type="Proteomes" id="UP000827092"/>
    </source>
</evidence>
<comment type="caution">
    <text evidence="4">The sequence shown here is derived from an EMBL/GenBank/DDBJ whole genome shotgun (WGS) entry which is preliminary data.</text>
</comment>
<dbReference type="Pfam" id="PF03146">
    <property type="entry name" value="NtA"/>
    <property type="match status" value="1"/>
</dbReference>
<dbReference type="SUPFAM" id="SSF50242">
    <property type="entry name" value="TIMP-like"/>
    <property type="match status" value="1"/>
</dbReference>
<dbReference type="GO" id="GO:0043236">
    <property type="term" value="F:laminin binding"/>
    <property type="evidence" value="ECO:0007669"/>
    <property type="project" value="InterPro"/>
</dbReference>
<sequence>MHFTFFFLIFVSLASFILSRRCTENVPLFQRVFLSDIIFTGTVQKIYRKSPNLSTVQEYNAMVLVKRVLKGTRDLQNQNVVVGGLGNRSICESDTNERDTRIFLLVNTESGYLKLNSSLLRMNIHNLESIDATVNGKYLLQDPKFKYMQI</sequence>
<comment type="caution">
    <text evidence="1">Lacks conserved residue(s) required for the propagation of feature annotation.</text>
</comment>
<feature type="signal peptide" evidence="2">
    <location>
        <begin position="1"/>
        <end position="19"/>
    </location>
</feature>
<dbReference type="PROSITE" id="PS51121">
    <property type="entry name" value="NTA"/>
    <property type="match status" value="1"/>
</dbReference>
<dbReference type="EMBL" id="JAFNEN010000127">
    <property type="protein sequence ID" value="KAG8193214.1"/>
    <property type="molecule type" value="Genomic_DNA"/>
</dbReference>
<dbReference type="AlphaFoldDB" id="A0AAV6V983"/>
<reference evidence="4 5" key="1">
    <citation type="journal article" date="2022" name="Nat. Ecol. Evol.">
        <title>A masculinizing supergene underlies an exaggerated male reproductive morph in a spider.</title>
        <authorList>
            <person name="Hendrickx F."/>
            <person name="De Corte Z."/>
            <person name="Sonet G."/>
            <person name="Van Belleghem S.M."/>
            <person name="Kostlbacher S."/>
            <person name="Vangestel C."/>
        </authorList>
    </citation>
    <scope>NUCLEOTIDE SEQUENCE [LARGE SCALE GENOMIC DNA]</scope>
    <source>
        <strain evidence="4">W744_W776</strain>
    </source>
</reference>
<evidence type="ECO:0000313" key="4">
    <source>
        <dbReference type="EMBL" id="KAG8193214.1"/>
    </source>
</evidence>
<keyword evidence="5" id="KW-1185">Reference proteome</keyword>
<dbReference type="InterPro" id="IPR008993">
    <property type="entry name" value="TIMP-like_OB-fold"/>
</dbReference>
<dbReference type="Gene3D" id="2.40.50.120">
    <property type="match status" value="1"/>
</dbReference>
<feature type="chain" id="PRO_5044011973" description="NtA domain-containing protein" evidence="2">
    <location>
        <begin position="20"/>
        <end position="150"/>
    </location>
</feature>
<keyword evidence="2" id="KW-0732">Signal</keyword>
<dbReference type="Proteomes" id="UP000827092">
    <property type="component" value="Unassembled WGS sequence"/>
</dbReference>
<dbReference type="GO" id="GO:0043113">
    <property type="term" value="P:receptor clustering"/>
    <property type="evidence" value="ECO:0007669"/>
    <property type="project" value="InterPro"/>
</dbReference>
<gene>
    <name evidence="4" type="ORF">JTE90_005562</name>
</gene>
<name>A0AAV6V983_9ARAC</name>
<evidence type="ECO:0000256" key="2">
    <source>
        <dbReference type="SAM" id="SignalP"/>
    </source>
</evidence>
<organism evidence="4 5">
    <name type="scientific">Oedothorax gibbosus</name>
    <dbReference type="NCBI Taxonomy" id="931172"/>
    <lineage>
        <taxon>Eukaryota</taxon>
        <taxon>Metazoa</taxon>
        <taxon>Ecdysozoa</taxon>
        <taxon>Arthropoda</taxon>
        <taxon>Chelicerata</taxon>
        <taxon>Arachnida</taxon>
        <taxon>Araneae</taxon>
        <taxon>Araneomorphae</taxon>
        <taxon>Entelegynae</taxon>
        <taxon>Araneoidea</taxon>
        <taxon>Linyphiidae</taxon>
        <taxon>Erigoninae</taxon>
        <taxon>Oedothorax</taxon>
    </lineage>
</organism>
<accession>A0AAV6V983</accession>
<dbReference type="InterPro" id="IPR004850">
    <property type="entry name" value="NtA_dom"/>
</dbReference>
<dbReference type="GO" id="GO:0005886">
    <property type="term" value="C:plasma membrane"/>
    <property type="evidence" value="ECO:0007669"/>
    <property type="project" value="GOC"/>
</dbReference>
<protein>
    <recommendedName>
        <fullName evidence="3">NtA domain-containing protein</fullName>
    </recommendedName>
</protein>